<keyword evidence="2" id="KW-1185">Reference proteome</keyword>
<comment type="caution">
    <text evidence="1">The sequence shown here is derived from an EMBL/GenBank/DDBJ whole genome shotgun (WGS) entry which is preliminary data.</text>
</comment>
<evidence type="ECO:0000313" key="2">
    <source>
        <dbReference type="Proteomes" id="UP000317238"/>
    </source>
</evidence>
<dbReference type="OrthoDB" id="284964at2"/>
<sequence>MAVIVHPLLTLLASLTRQELAQQVTYLKAENAILRSKLPDRITLNNQERRRLVRHGKKLGPRIKDLISIVSYSTFRRWIRTMEDGATKRPKSKAEKKLGRPRTEECIADTIIRIRKETGWGYTKIVQAMRRLGHRISRQTVKNILVEAGLCPDPSDHPDTWSDFLKRHAATMWQCDFASKRKWTIKGMDDQRHGRSLLPRVYPH</sequence>
<evidence type="ECO:0000313" key="1">
    <source>
        <dbReference type="EMBL" id="TWT68862.1"/>
    </source>
</evidence>
<name>A0A5C5Y5Y1_9PLAN</name>
<dbReference type="AlphaFoldDB" id="A0A5C5Y5Y1"/>
<protein>
    <recommendedName>
        <fullName evidence="3">HTH-like domain-containing protein</fullName>
    </recommendedName>
</protein>
<dbReference type="RefSeq" id="WP_146438558.1">
    <property type="nucleotide sequence ID" value="NZ_SJPL01000001.1"/>
</dbReference>
<organism evidence="1 2">
    <name type="scientific">Crateriforma conspicua</name>
    <dbReference type="NCBI Taxonomy" id="2527996"/>
    <lineage>
        <taxon>Bacteria</taxon>
        <taxon>Pseudomonadati</taxon>
        <taxon>Planctomycetota</taxon>
        <taxon>Planctomycetia</taxon>
        <taxon>Planctomycetales</taxon>
        <taxon>Planctomycetaceae</taxon>
        <taxon>Crateriforma</taxon>
    </lineage>
</organism>
<gene>
    <name evidence="1" type="ORF">Pan14r_11450</name>
</gene>
<reference evidence="1 2" key="1">
    <citation type="submission" date="2019-02" db="EMBL/GenBank/DDBJ databases">
        <title>Deep-cultivation of Planctomycetes and their phenomic and genomic characterization uncovers novel biology.</title>
        <authorList>
            <person name="Wiegand S."/>
            <person name="Jogler M."/>
            <person name="Boedeker C."/>
            <person name="Pinto D."/>
            <person name="Vollmers J."/>
            <person name="Rivas-Marin E."/>
            <person name="Kohn T."/>
            <person name="Peeters S.H."/>
            <person name="Heuer A."/>
            <person name="Rast P."/>
            <person name="Oberbeckmann S."/>
            <person name="Bunk B."/>
            <person name="Jeske O."/>
            <person name="Meyerdierks A."/>
            <person name="Storesund J.E."/>
            <person name="Kallscheuer N."/>
            <person name="Luecker S."/>
            <person name="Lage O.M."/>
            <person name="Pohl T."/>
            <person name="Merkel B.J."/>
            <person name="Hornburger P."/>
            <person name="Mueller R.-W."/>
            <person name="Bruemmer F."/>
            <person name="Labrenz M."/>
            <person name="Spormann A.M."/>
            <person name="Op Den Camp H."/>
            <person name="Overmann J."/>
            <person name="Amann R."/>
            <person name="Jetten M.S.M."/>
            <person name="Mascher T."/>
            <person name="Medema M.H."/>
            <person name="Devos D.P."/>
            <person name="Kaster A.-K."/>
            <person name="Ovreas L."/>
            <person name="Rohde M."/>
            <person name="Galperin M.Y."/>
            <person name="Jogler C."/>
        </authorList>
    </citation>
    <scope>NUCLEOTIDE SEQUENCE [LARGE SCALE GENOMIC DNA]</scope>
    <source>
        <strain evidence="1 2">Pan14r</strain>
    </source>
</reference>
<accession>A0A5C5Y5Y1</accession>
<dbReference type="EMBL" id="SJPL01000001">
    <property type="protein sequence ID" value="TWT68862.1"/>
    <property type="molecule type" value="Genomic_DNA"/>
</dbReference>
<proteinExistence type="predicted"/>
<dbReference type="Proteomes" id="UP000317238">
    <property type="component" value="Unassembled WGS sequence"/>
</dbReference>
<evidence type="ECO:0008006" key="3">
    <source>
        <dbReference type="Google" id="ProtNLM"/>
    </source>
</evidence>